<dbReference type="Proteomes" id="UP000076532">
    <property type="component" value="Unassembled WGS sequence"/>
</dbReference>
<evidence type="ECO:0000313" key="1">
    <source>
        <dbReference type="EMBL" id="KZP25872.1"/>
    </source>
</evidence>
<dbReference type="OrthoDB" id="2641892at2759"/>
<sequence length="69" mass="7767">MRCENNTVDDLVQAIYPGLSQGNKPDKYFSDHAILLCRNDDVDDLNEVLLAKYPGVERVFCSADSVVFE</sequence>
<proteinExistence type="predicted"/>
<reference evidence="1 2" key="1">
    <citation type="journal article" date="2016" name="Mol. Biol. Evol.">
        <title>Comparative Genomics of Early-Diverging Mushroom-Forming Fungi Provides Insights into the Origins of Lignocellulose Decay Capabilities.</title>
        <authorList>
            <person name="Nagy L.G."/>
            <person name="Riley R."/>
            <person name="Tritt A."/>
            <person name="Adam C."/>
            <person name="Daum C."/>
            <person name="Floudas D."/>
            <person name="Sun H."/>
            <person name="Yadav J.S."/>
            <person name="Pangilinan J."/>
            <person name="Larsson K.H."/>
            <person name="Matsuura K."/>
            <person name="Barry K."/>
            <person name="Labutti K."/>
            <person name="Kuo R."/>
            <person name="Ohm R.A."/>
            <person name="Bhattacharya S.S."/>
            <person name="Shirouzu T."/>
            <person name="Yoshinaga Y."/>
            <person name="Martin F.M."/>
            <person name="Grigoriev I.V."/>
            <person name="Hibbett D.S."/>
        </authorList>
    </citation>
    <scope>NUCLEOTIDE SEQUENCE [LARGE SCALE GENOMIC DNA]</scope>
    <source>
        <strain evidence="1 2">CBS 109695</strain>
    </source>
</reference>
<organism evidence="1 2">
    <name type="scientific">Athelia psychrophila</name>
    <dbReference type="NCBI Taxonomy" id="1759441"/>
    <lineage>
        <taxon>Eukaryota</taxon>
        <taxon>Fungi</taxon>
        <taxon>Dikarya</taxon>
        <taxon>Basidiomycota</taxon>
        <taxon>Agaricomycotina</taxon>
        <taxon>Agaricomycetes</taxon>
        <taxon>Agaricomycetidae</taxon>
        <taxon>Atheliales</taxon>
        <taxon>Atheliaceae</taxon>
        <taxon>Athelia</taxon>
    </lineage>
</organism>
<gene>
    <name evidence="1" type="ORF">FIBSPDRAFT_733411</name>
</gene>
<name>A0A166P9R4_9AGAM</name>
<accession>A0A166P9R4</accession>
<dbReference type="AlphaFoldDB" id="A0A166P9R4"/>
<keyword evidence="2" id="KW-1185">Reference proteome</keyword>
<dbReference type="EMBL" id="KV417518">
    <property type="protein sequence ID" value="KZP25872.1"/>
    <property type="molecule type" value="Genomic_DNA"/>
</dbReference>
<evidence type="ECO:0000313" key="2">
    <source>
        <dbReference type="Proteomes" id="UP000076532"/>
    </source>
</evidence>
<protein>
    <submittedName>
        <fullName evidence="1">Uncharacterized protein</fullName>
    </submittedName>
</protein>